<name>A0AAD5V3S8_9APHY</name>
<evidence type="ECO:0000313" key="2">
    <source>
        <dbReference type="Proteomes" id="UP001212997"/>
    </source>
</evidence>
<comment type="caution">
    <text evidence="1">The sequence shown here is derived from an EMBL/GenBank/DDBJ whole genome shotgun (WGS) entry which is preliminary data.</text>
</comment>
<gene>
    <name evidence="1" type="ORF">NLI96_g4875</name>
</gene>
<evidence type="ECO:0000313" key="1">
    <source>
        <dbReference type="EMBL" id="KAJ3485548.1"/>
    </source>
</evidence>
<reference evidence="1" key="1">
    <citation type="submission" date="2022-07" db="EMBL/GenBank/DDBJ databases">
        <title>Genome Sequence of Physisporinus lineatus.</title>
        <authorList>
            <person name="Buettner E."/>
        </authorList>
    </citation>
    <scope>NUCLEOTIDE SEQUENCE</scope>
    <source>
        <strain evidence="1">VT162</strain>
    </source>
</reference>
<dbReference type="Gene3D" id="3.80.10.10">
    <property type="entry name" value="Ribonuclease Inhibitor"/>
    <property type="match status" value="1"/>
</dbReference>
<organism evidence="1 2">
    <name type="scientific">Meripilus lineatus</name>
    <dbReference type="NCBI Taxonomy" id="2056292"/>
    <lineage>
        <taxon>Eukaryota</taxon>
        <taxon>Fungi</taxon>
        <taxon>Dikarya</taxon>
        <taxon>Basidiomycota</taxon>
        <taxon>Agaricomycotina</taxon>
        <taxon>Agaricomycetes</taxon>
        <taxon>Polyporales</taxon>
        <taxon>Meripilaceae</taxon>
        <taxon>Meripilus</taxon>
    </lineage>
</organism>
<dbReference type="Proteomes" id="UP001212997">
    <property type="component" value="Unassembled WGS sequence"/>
</dbReference>
<dbReference type="AlphaFoldDB" id="A0AAD5V3S8"/>
<sequence>MAFWRELRITDHPPRYGSKEQPPLHIHFAGRFAQFSSDIFQHLPLFSPLNDVKELIVGGAVWGFKGPWGGTLAHMPSIETLYLWSTDIKAFLRHLATAIPDSREKAASLPRLKSLVLEGISFNGTMLERLPKACKDRKGASHSLKNLQLKKCWNILDDWKKCLPFVENLDWDGHDDIDSACSDSEEEALPRWI</sequence>
<protein>
    <submittedName>
        <fullName evidence="1">Uncharacterized protein</fullName>
    </submittedName>
</protein>
<accession>A0AAD5V3S8</accession>
<dbReference type="SUPFAM" id="SSF52047">
    <property type="entry name" value="RNI-like"/>
    <property type="match status" value="1"/>
</dbReference>
<proteinExistence type="predicted"/>
<dbReference type="EMBL" id="JANAWD010000149">
    <property type="protein sequence ID" value="KAJ3485548.1"/>
    <property type="molecule type" value="Genomic_DNA"/>
</dbReference>
<dbReference type="InterPro" id="IPR032675">
    <property type="entry name" value="LRR_dom_sf"/>
</dbReference>
<keyword evidence="2" id="KW-1185">Reference proteome</keyword>